<name>A0ABX2LHX2_9EURY</name>
<proteinExistence type="predicted"/>
<dbReference type="RefSeq" id="WP_174682888.1">
    <property type="nucleotide sequence ID" value="NZ_JABUQZ010000003.1"/>
</dbReference>
<evidence type="ECO:0000313" key="3">
    <source>
        <dbReference type="Proteomes" id="UP001016761"/>
    </source>
</evidence>
<feature type="domain" description="HTH marR-type" evidence="1">
    <location>
        <begin position="17"/>
        <end position="65"/>
    </location>
</feature>
<dbReference type="EMBL" id="JABUQZ010000003">
    <property type="protein sequence ID" value="NUC75050.1"/>
    <property type="molecule type" value="Genomic_DNA"/>
</dbReference>
<gene>
    <name evidence="2" type="ORF">HTZ84_22555</name>
</gene>
<protein>
    <submittedName>
        <fullName evidence="2">Winged helix-turn-helix transcriptional regulator</fullName>
    </submittedName>
</protein>
<dbReference type="InterPro" id="IPR011991">
    <property type="entry name" value="ArsR-like_HTH"/>
</dbReference>
<accession>A0ABX2LHX2</accession>
<sequence>MEHAPTIDTEQIGIDLRDVDVEILELLAEGRCTPRYLSKQIGVVQQYISQRLTRLIDHELVERVDRGLYELDCEVTHDE</sequence>
<dbReference type="CDD" id="cd00090">
    <property type="entry name" value="HTH_ARSR"/>
    <property type="match status" value="1"/>
</dbReference>
<dbReference type="SUPFAM" id="SSF46785">
    <property type="entry name" value="Winged helix' DNA-binding domain"/>
    <property type="match status" value="1"/>
</dbReference>
<dbReference type="Proteomes" id="UP001016761">
    <property type="component" value="Unassembled WGS sequence"/>
</dbReference>
<dbReference type="Gene3D" id="1.10.10.10">
    <property type="entry name" value="Winged helix-like DNA-binding domain superfamily/Winged helix DNA-binding domain"/>
    <property type="match status" value="1"/>
</dbReference>
<evidence type="ECO:0000259" key="1">
    <source>
        <dbReference type="Pfam" id="PF12802"/>
    </source>
</evidence>
<keyword evidence="3" id="KW-1185">Reference proteome</keyword>
<comment type="caution">
    <text evidence="2">The sequence shown here is derived from an EMBL/GenBank/DDBJ whole genome shotgun (WGS) entry which is preliminary data.</text>
</comment>
<dbReference type="Pfam" id="PF12802">
    <property type="entry name" value="MarR_2"/>
    <property type="match status" value="1"/>
</dbReference>
<dbReference type="InterPro" id="IPR000835">
    <property type="entry name" value="HTH_MarR-typ"/>
</dbReference>
<evidence type="ECO:0000313" key="2">
    <source>
        <dbReference type="EMBL" id="NUC75050.1"/>
    </source>
</evidence>
<reference evidence="2 3" key="1">
    <citation type="submission" date="2020-06" db="EMBL/GenBank/DDBJ databases">
        <title>Haloterrigena sp. nov., an extremely halophilic archaeon isolated from a saline sediment.</title>
        <authorList>
            <person name="Liu B.-B."/>
        </authorList>
    </citation>
    <scope>NUCLEOTIDE SEQUENCE [LARGE SCALE GENOMIC DNA]</scope>
    <source>
        <strain evidence="2 3">SYSU A558-1</strain>
    </source>
</reference>
<organism evidence="2 3">
    <name type="scientific">Haloterrigena gelatinilytica</name>
    <dbReference type="NCBI Taxonomy" id="2741724"/>
    <lineage>
        <taxon>Archaea</taxon>
        <taxon>Methanobacteriati</taxon>
        <taxon>Methanobacteriota</taxon>
        <taxon>Stenosarchaea group</taxon>
        <taxon>Halobacteria</taxon>
        <taxon>Halobacteriales</taxon>
        <taxon>Natrialbaceae</taxon>
        <taxon>Haloterrigena</taxon>
    </lineage>
</organism>
<dbReference type="InterPro" id="IPR036390">
    <property type="entry name" value="WH_DNA-bd_sf"/>
</dbReference>
<dbReference type="InterPro" id="IPR036388">
    <property type="entry name" value="WH-like_DNA-bd_sf"/>
</dbReference>